<organism evidence="6 7">
    <name type="scientific">Triparma columacea</name>
    <dbReference type="NCBI Taxonomy" id="722753"/>
    <lineage>
        <taxon>Eukaryota</taxon>
        <taxon>Sar</taxon>
        <taxon>Stramenopiles</taxon>
        <taxon>Ochrophyta</taxon>
        <taxon>Bolidophyceae</taxon>
        <taxon>Parmales</taxon>
        <taxon>Triparmaceae</taxon>
        <taxon>Triparma</taxon>
    </lineage>
</organism>
<dbReference type="AlphaFoldDB" id="A0A9W7GIE2"/>
<dbReference type="EMBL" id="BRYA01000261">
    <property type="protein sequence ID" value="GMI45710.1"/>
    <property type="molecule type" value="Genomic_DNA"/>
</dbReference>
<protein>
    <recommendedName>
        <fullName evidence="5">Neurotransmitter-gated ion-channel transmembrane domain-containing protein</fullName>
    </recommendedName>
</protein>
<evidence type="ECO:0000256" key="4">
    <source>
        <dbReference type="SAM" id="SignalP"/>
    </source>
</evidence>
<dbReference type="SUPFAM" id="SSF90112">
    <property type="entry name" value="Neurotransmitter-gated ion-channel transmembrane pore"/>
    <property type="match status" value="1"/>
</dbReference>
<dbReference type="InterPro" id="IPR036719">
    <property type="entry name" value="Neuro-gated_channel_TM_sf"/>
</dbReference>
<evidence type="ECO:0000313" key="7">
    <source>
        <dbReference type="Proteomes" id="UP001165065"/>
    </source>
</evidence>
<dbReference type="SUPFAM" id="SSF63712">
    <property type="entry name" value="Nicotinic receptor ligand binding domain-like"/>
    <property type="match status" value="1"/>
</dbReference>
<dbReference type="Pfam" id="PF02932">
    <property type="entry name" value="Neur_chan_memb"/>
    <property type="match status" value="1"/>
</dbReference>
<feature type="transmembrane region" description="Helical" evidence="3">
    <location>
        <begin position="789"/>
        <end position="809"/>
    </location>
</feature>
<keyword evidence="7" id="KW-1185">Reference proteome</keyword>
<feature type="signal peptide" evidence="4">
    <location>
        <begin position="1"/>
        <end position="19"/>
    </location>
</feature>
<dbReference type="InterPro" id="IPR006201">
    <property type="entry name" value="Neur_channel"/>
</dbReference>
<comment type="subcellular location">
    <subcellularLocation>
        <location evidence="1">Membrane</location>
        <topology evidence="1">Multi-pass membrane protein</topology>
    </subcellularLocation>
</comment>
<feature type="transmembrane region" description="Helical" evidence="3">
    <location>
        <begin position="853"/>
        <end position="874"/>
    </location>
</feature>
<dbReference type="GO" id="GO:0004888">
    <property type="term" value="F:transmembrane signaling receptor activity"/>
    <property type="evidence" value="ECO:0007669"/>
    <property type="project" value="InterPro"/>
</dbReference>
<dbReference type="GO" id="GO:0005230">
    <property type="term" value="F:extracellular ligand-gated monoatomic ion channel activity"/>
    <property type="evidence" value="ECO:0007669"/>
    <property type="project" value="InterPro"/>
</dbReference>
<keyword evidence="3" id="KW-0812">Transmembrane</keyword>
<feature type="region of interest" description="Disordered" evidence="2">
    <location>
        <begin position="938"/>
        <end position="959"/>
    </location>
</feature>
<reference evidence="7" key="1">
    <citation type="journal article" date="2023" name="Commun. Biol.">
        <title>Genome analysis of Parmales, the sister group of diatoms, reveals the evolutionary specialization of diatoms from phago-mixotrophs to photoautotrophs.</title>
        <authorList>
            <person name="Ban H."/>
            <person name="Sato S."/>
            <person name="Yoshikawa S."/>
            <person name="Yamada K."/>
            <person name="Nakamura Y."/>
            <person name="Ichinomiya M."/>
            <person name="Sato N."/>
            <person name="Blanc-Mathieu R."/>
            <person name="Endo H."/>
            <person name="Kuwata A."/>
            <person name="Ogata H."/>
        </authorList>
    </citation>
    <scope>NUCLEOTIDE SEQUENCE [LARGE SCALE GENOMIC DNA]</scope>
</reference>
<keyword evidence="4" id="KW-0732">Signal</keyword>
<dbReference type="Proteomes" id="UP001165065">
    <property type="component" value="Unassembled WGS sequence"/>
</dbReference>
<name>A0A9W7GIE2_9STRA</name>
<accession>A0A9W7GIE2</accession>
<dbReference type="InterPro" id="IPR038050">
    <property type="entry name" value="Neuro_actylchol_rec"/>
</dbReference>
<dbReference type="InterPro" id="IPR006029">
    <property type="entry name" value="Neurotrans-gated_channel_TM"/>
</dbReference>
<dbReference type="Gene3D" id="1.20.58.390">
    <property type="entry name" value="Neurotransmitter-gated ion-channel transmembrane domain"/>
    <property type="match status" value="1"/>
</dbReference>
<dbReference type="OrthoDB" id="195333at2759"/>
<proteinExistence type="predicted"/>
<dbReference type="PANTHER" id="PTHR18945">
    <property type="entry name" value="NEUROTRANSMITTER GATED ION CHANNEL"/>
    <property type="match status" value="1"/>
</dbReference>
<dbReference type="InterPro" id="IPR036734">
    <property type="entry name" value="Neur_chan_lig-bd_sf"/>
</dbReference>
<dbReference type="Gene3D" id="2.70.170.10">
    <property type="entry name" value="Neurotransmitter-gated ion-channel ligand-binding domain"/>
    <property type="match status" value="1"/>
</dbReference>
<evidence type="ECO:0000313" key="6">
    <source>
        <dbReference type="EMBL" id="GMI45710.1"/>
    </source>
</evidence>
<feature type="domain" description="Neurotransmitter-gated ion-channel transmembrane" evidence="5">
    <location>
        <begin position="800"/>
        <end position="1007"/>
    </location>
</feature>
<gene>
    <name evidence="6" type="ORF">TrCOL_g12973</name>
</gene>
<keyword evidence="3" id="KW-1133">Transmembrane helix</keyword>
<feature type="transmembrane region" description="Helical" evidence="3">
    <location>
        <begin position="821"/>
        <end position="841"/>
    </location>
</feature>
<comment type="caution">
    <text evidence="6">The sequence shown here is derived from an EMBL/GenBank/DDBJ whole genome shotgun (WGS) entry which is preliminary data.</text>
</comment>
<evidence type="ECO:0000259" key="5">
    <source>
        <dbReference type="Pfam" id="PF02932"/>
    </source>
</evidence>
<evidence type="ECO:0000256" key="3">
    <source>
        <dbReference type="SAM" id="Phobius"/>
    </source>
</evidence>
<keyword evidence="3" id="KW-0472">Membrane</keyword>
<evidence type="ECO:0000256" key="1">
    <source>
        <dbReference type="ARBA" id="ARBA00004141"/>
    </source>
</evidence>
<dbReference type="GO" id="GO:0016020">
    <property type="term" value="C:membrane"/>
    <property type="evidence" value="ECO:0007669"/>
    <property type="project" value="UniProtKB-SubCell"/>
</dbReference>
<sequence length="1034" mass="116340">MVLPLFLLSLSLFLHSALANCNCTIPWTVSGPNTLCGAWMYTQCTTLDVAPAWCDFESENFMTDFMVDMETFGRQCNKPYITLSNYETMQSDDFLAYDRAAVALYFLFNGIAFGINVETNPNFPDLFYNNDMYGQRILQGTPEELRLIGLTDGNAHKVALIRNEYYTATTCTCVTEAWLATGPVPTCIESLCTESRGGNSTRPYCKETGNPTTYILSSPELFSPIAELGQRCGVPYMTYENAHIILQVADPTQWTTGAVAVMFTMFSASWLSVDTVASPNVGEVAYWNNLDGNRFMSTTNTELESIGFSEVNARAIVEGRGEHYGHACTCVQEAWFGGLSPGMRGNGPRPPLKCLAYLRIQCAKNPNLPFCDTSIFDWSILPPYEERDPDFSTEFLPLVFDELVSLAKTCKVDYITADNFEVIASSAQVTGYNAGHVALLVLLYGDMMMGLNAKTNRHSGTTFYEQDINGDRFMLLDVPSLTRIGFTDGSASAFVRGRNNYYGYYSWPPSDTYNDMFEAGEERAVNEQFDVSVTFVLDKLMGIDEQNFSFEVELTVMVSWKDARIFKRCDNAGINGYEEGDVCKMFWKPNFTWTNIILKDDVEAKLVPSVVEDLGFTTRVSQNASDVDKSPGLDTSLGFQKYKVRGHFEADFLFQKFPFDVQELNITLMMNDLPLRKAKFITRADSTPAEIGAGDLPLWETTCVSAIVDVTDESEKGYSFQDATDDPFSSYIQELQELSPNDIISEKYCHVDLKALNTTDIAEKETIFAQYEQYSTITLTIQIQRKPHFYMYNFVLVVSLLVFVSFFSFHMPKDGLGERLGLTLTIVLGLNVFQIVIIDNMPTTGYLTSMHCFLLIATMIVLGVAIENLLVFVAHKRRRTIGSAAKMFFNNKNKKKKYEEDEDAKEELEMTDIVLGAGGGQKTGGDIENVFGHENPLRNLKKEGTESGEALPSKKDERENLATKERKNISSDVTWSLSRRWFFLKRPIRWVDENLDTWCEFIFPILFGYAFYILTAEGKPGDEGVVENRCRVNG</sequence>
<feature type="chain" id="PRO_5040990957" description="Neurotransmitter-gated ion-channel transmembrane domain-containing protein" evidence="4">
    <location>
        <begin position="20"/>
        <end position="1034"/>
    </location>
</feature>
<evidence type="ECO:0000256" key="2">
    <source>
        <dbReference type="SAM" id="MobiDB-lite"/>
    </source>
</evidence>